<dbReference type="InterPro" id="IPR000531">
    <property type="entry name" value="Beta-barrel_TonB"/>
</dbReference>
<protein>
    <recommendedName>
        <fullName evidence="17">TonB-dependent receptor</fullName>
    </recommendedName>
</protein>
<dbReference type="InterPro" id="IPR039426">
    <property type="entry name" value="TonB-dep_rcpt-like"/>
</dbReference>
<evidence type="ECO:0000313" key="15">
    <source>
        <dbReference type="EMBL" id="PIE33371.1"/>
    </source>
</evidence>
<dbReference type="InterPro" id="IPR037066">
    <property type="entry name" value="Plug_dom_sf"/>
</dbReference>
<evidence type="ECO:0000256" key="12">
    <source>
        <dbReference type="SAM" id="MobiDB-lite"/>
    </source>
</evidence>
<evidence type="ECO:0000256" key="3">
    <source>
        <dbReference type="ARBA" id="ARBA00022452"/>
    </source>
</evidence>
<proteinExistence type="inferred from homology"/>
<feature type="region of interest" description="Disordered" evidence="12">
    <location>
        <begin position="43"/>
        <end position="69"/>
    </location>
</feature>
<keyword evidence="3 10" id="KW-1134">Transmembrane beta strand</keyword>
<keyword evidence="7 10" id="KW-0472">Membrane</keyword>
<dbReference type="AlphaFoldDB" id="A0A2G6KCI7"/>
<keyword evidence="4 10" id="KW-0812">Transmembrane</keyword>
<dbReference type="Gene3D" id="2.40.170.20">
    <property type="entry name" value="TonB-dependent receptor, beta-barrel domain"/>
    <property type="match status" value="1"/>
</dbReference>
<evidence type="ECO:0000259" key="14">
    <source>
        <dbReference type="Pfam" id="PF07715"/>
    </source>
</evidence>
<dbReference type="Pfam" id="PF00593">
    <property type="entry name" value="TonB_dep_Rec_b-barrel"/>
    <property type="match status" value="1"/>
</dbReference>
<comment type="caution">
    <text evidence="15">The sequence shown here is derived from an EMBL/GenBank/DDBJ whole genome shotgun (WGS) entry which is preliminary data.</text>
</comment>
<keyword evidence="2 10" id="KW-0813">Transport</keyword>
<evidence type="ECO:0000256" key="9">
    <source>
        <dbReference type="ARBA" id="ARBA00023237"/>
    </source>
</evidence>
<dbReference type="InterPro" id="IPR036942">
    <property type="entry name" value="Beta-barrel_TonB_sf"/>
</dbReference>
<evidence type="ECO:0008006" key="17">
    <source>
        <dbReference type="Google" id="ProtNLM"/>
    </source>
</evidence>
<sequence length="788" mass="87719">MQDIRSDSHALPLKLLRRSSILLLVLLLLTFSLGLNSIPAFSQDSPVNSSESPAEIQASTGEPSLSDEPADELSFFEDIPIVVTASKKSERITAAPSIISIITQEDIERMGARTILDVLRTIPGVEITADATGTSQIAVRGLSEDSSPDVKILIDGHSLNDPITGGATTFYEDLSLKNVRRIEVIRGPASVVYGANAFVSVVNIITKNAQDIDGVEVAFGAGSSDTYNPSFLLGKVLGKLEITLLGDYYTTNGPKLSMAADSISLYEAAGESLGLPQISLAPGTYREEREQFDLSWKFDVHNLTFHGKFLDKRRGPFLSNYYAVNDDSYEETQHLYADLAYRKHFTERVEFGGRAYADFYSLTLYEQAARGIVLPTQQNDWLEFPTGLISENQAKSQRFGAECQFDIRLFHRNDLAVGIAYEYFTVYDVGFRLNDLSGFLGNDPTHLIEIQELQPDLNLSSFQHSIALFFQDSWNIRPDVELTAGLRGDYFNEYGGVFTPKAGLTYTPSPVINVKALFGTAFRTPSYIESFLIDTTIPETSPQLMGTQDDLVVQELRTFELGIGYKPVDWLFGELNYFYTDINKLTETQDGEDSGVYPIGTTRRYQNVGGIDVHGVEVEIHGKSEQEIGLGIIPRIIGTTYRVNYSFHDARDSDTHRKAAHVARHTANIGLGFNMSAAEDAEHTNFQLLRTFSDEFSLSFNVFLCGERLREPDDIRDPLPGYSLFYMTFRANNMFRSGWNAALSIKNLFDTEYRSPSPTLSADDMLTVIPDDVPNAGRSVFIELQYAF</sequence>
<feature type="domain" description="TonB-dependent receptor-like beta-barrel" evidence="13">
    <location>
        <begin position="299"/>
        <end position="748"/>
    </location>
</feature>
<comment type="similarity">
    <text evidence="10 11">Belongs to the TonB-dependent receptor family.</text>
</comment>
<dbReference type="Gene3D" id="2.170.130.10">
    <property type="entry name" value="TonB-dependent receptor, plug domain"/>
    <property type="match status" value="1"/>
</dbReference>
<keyword evidence="5" id="KW-0732">Signal</keyword>
<dbReference type="SUPFAM" id="SSF56935">
    <property type="entry name" value="Porins"/>
    <property type="match status" value="1"/>
</dbReference>
<evidence type="ECO:0000256" key="5">
    <source>
        <dbReference type="ARBA" id="ARBA00022729"/>
    </source>
</evidence>
<dbReference type="EMBL" id="PDSK01000099">
    <property type="protein sequence ID" value="PIE33371.1"/>
    <property type="molecule type" value="Genomic_DNA"/>
</dbReference>
<feature type="compositionally biased region" description="Polar residues" evidence="12">
    <location>
        <begin position="43"/>
        <end position="63"/>
    </location>
</feature>
<evidence type="ECO:0000256" key="7">
    <source>
        <dbReference type="ARBA" id="ARBA00023136"/>
    </source>
</evidence>
<accession>A0A2G6KCI7</accession>
<evidence type="ECO:0000256" key="11">
    <source>
        <dbReference type="RuleBase" id="RU003357"/>
    </source>
</evidence>
<dbReference type="Proteomes" id="UP000230821">
    <property type="component" value="Unassembled WGS sequence"/>
</dbReference>
<dbReference type="Pfam" id="PF07715">
    <property type="entry name" value="Plug"/>
    <property type="match status" value="1"/>
</dbReference>
<dbReference type="PANTHER" id="PTHR30069">
    <property type="entry name" value="TONB-DEPENDENT OUTER MEMBRANE RECEPTOR"/>
    <property type="match status" value="1"/>
</dbReference>
<evidence type="ECO:0000259" key="13">
    <source>
        <dbReference type="Pfam" id="PF00593"/>
    </source>
</evidence>
<reference evidence="15 16" key="1">
    <citation type="submission" date="2017-10" db="EMBL/GenBank/DDBJ databases">
        <title>Novel microbial diversity and functional potential in the marine mammal oral microbiome.</title>
        <authorList>
            <person name="Dudek N.K."/>
            <person name="Sun C.L."/>
            <person name="Burstein D."/>
            <person name="Kantor R.S."/>
            <person name="Aliaga Goltsman D.S."/>
            <person name="Bik E.M."/>
            <person name="Thomas B.C."/>
            <person name="Banfield J.F."/>
            <person name="Relman D.A."/>
        </authorList>
    </citation>
    <scope>NUCLEOTIDE SEQUENCE [LARGE SCALE GENOMIC DNA]</scope>
    <source>
        <strain evidence="15">DOLJORAL78_47_16</strain>
    </source>
</reference>
<keyword evidence="6 11" id="KW-0798">TonB box</keyword>
<evidence type="ECO:0000256" key="2">
    <source>
        <dbReference type="ARBA" id="ARBA00022448"/>
    </source>
</evidence>
<dbReference type="PROSITE" id="PS52016">
    <property type="entry name" value="TONB_DEPENDENT_REC_3"/>
    <property type="match status" value="1"/>
</dbReference>
<evidence type="ECO:0000313" key="16">
    <source>
        <dbReference type="Proteomes" id="UP000230821"/>
    </source>
</evidence>
<keyword evidence="9 10" id="KW-0998">Cell outer membrane</keyword>
<dbReference type="GO" id="GO:0015344">
    <property type="term" value="F:siderophore uptake transmembrane transporter activity"/>
    <property type="evidence" value="ECO:0007669"/>
    <property type="project" value="TreeGrafter"/>
</dbReference>
<feature type="domain" description="TonB-dependent receptor plug" evidence="14">
    <location>
        <begin position="94"/>
        <end position="198"/>
    </location>
</feature>
<keyword evidence="8" id="KW-0675">Receptor</keyword>
<evidence type="ECO:0000256" key="8">
    <source>
        <dbReference type="ARBA" id="ARBA00023170"/>
    </source>
</evidence>
<name>A0A2G6KCI7_9BACT</name>
<dbReference type="GO" id="GO:0009279">
    <property type="term" value="C:cell outer membrane"/>
    <property type="evidence" value="ECO:0007669"/>
    <property type="project" value="UniProtKB-SubCell"/>
</dbReference>
<comment type="subcellular location">
    <subcellularLocation>
        <location evidence="1 10">Cell outer membrane</location>
        <topology evidence="1 10">Multi-pass membrane protein</topology>
    </subcellularLocation>
</comment>
<organism evidence="15 16">
    <name type="scientific">candidate division KSB3 bacterium</name>
    <dbReference type="NCBI Taxonomy" id="2044937"/>
    <lineage>
        <taxon>Bacteria</taxon>
        <taxon>candidate division KSB3</taxon>
    </lineage>
</organism>
<evidence type="ECO:0000256" key="6">
    <source>
        <dbReference type="ARBA" id="ARBA00023077"/>
    </source>
</evidence>
<dbReference type="InterPro" id="IPR012910">
    <property type="entry name" value="Plug_dom"/>
</dbReference>
<evidence type="ECO:0000256" key="1">
    <source>
        <dbReference type="ARBA" id="ARBA00004571"/>
    </source>
</evidence>
<dbReference type="PANTHER" id="PTHR30069:SF29">
    <property type="entry name" value="HEMOGLOBIN AND HEMOGLOBIN-HAPTOGLOBIN-BINDING PROTEIN 1-RELATED"/>
    <property type="match status" value="1"/>
</dbReference>
<dbReference type="CDD" id="cd01347">
    <property type="entry name" value="ligand_gated_channel"/>
    <property type="match status" value="1"/>
</dbReference>
<dbReference type="GO" id="GO:0044718">
    <property type="term" value="P:siderophore transmembrane transport"/>
    <property type="evidence" value="ECO:0007669"/>
    <property type="project" value="TreeGrafter"/>
</dbReference>
<evidence type="ECO:0000256" key="4">
    <source>
        <dbReference type="ARBA" id="ARBA00022692"/>
    </source>
</evidence>
<gene>
    <name evidence="15" type="ORF">CSA56_11870</name>
</gene>
<evidence type="ECO:0000256" key="10">
    <source>
        <dbReference type="PROSITE-ProRule" id="PRU01360"/>
    </source>
</evidence>